<organism evidence="1 2">
    <name type="scientific">Antarcticirhabdus aurantiaca</name>
    <dbReference type="NCBI Taxonomy" id="2606717"/>
    <lineage>
        <taxon>Bacteria</taxon>
        <taxon>Pseudomonadati</taxon>
        <taxon>Pseudomonadota</taxon>
        <taxon>Alphaproteobacteria</taxon>
        <taxon>Hyphomicrobiales</taxon>
        <taxon>Aurantimonadaceae</taxon>
        <taxon>Antarcticirhabdus</taxon>
    </lineage>
</organism>
<keyword evidence="1" id="KW-0548">Nucleotidyltransferase</keyword>
<reference evidence="1" key="1">
    <citation type="submission" date="2022-11" db="EMBL/GenBank/DDBJ databases">
        <title>beta-Carotene-producing bacterium, Jeongeuplla avenae sp. nov., alleviates the salt stress of Arabidopsis seedlings.</title>
        <authorList>
            <person name="Jiang L."/>
            <person name="Lee J."/>
        </authorList>
    </citation>
    <scope>NUCLEOTIDE SEQUENCE</scope>
    <source>
        <strain evidence="1">DY_R2A_6</strain>
    </source>
</reference>
<dbReference type="EMBL" id="CP113520">
    <property type="protein sequence ID" value="WAJ29302.1"/>
    <property type="molecule type" value="Genomic_DNA"/>
</dbReference>
<proteinExistence type="predicted"/>
<protein>
    <submittedName>
        <fullName evidence="1">DNA polymerase III subunit beta</fullName>
        <ecNumber evidence="1">2.7.7.7</ecNumber>
    </submittedName>
</protein>
<keyword evidence="2" id="KW-1185">Reference proteome</keyword>
<evidence type="ECO:0000313" key="2">
    <source>
        <dbReference type="Proteomes" id="UP001163223"/>
    </source>
</evidence>
<name>A0ACD4NR31_9HYPH</name>
<gene>
    <name evidence="1" type="primary">dnaN</name>
    <name evidence="1" type="ORF">OXU80_03450</name>
</gene>
<accession>A0ACD4NR31</accession>
<dbReference type="Proteomes" id="UP001163223">
    <property type="component" value="Chromosome"/>
</dbReference>
<keyword evidence="1" id="KW-0808">Transferase</keyword>
<evidence type="ECO:0000313" key="1">
    <source>
        <dbReference type="EMBL" id="WAJ29302.1"/>
    </source>
</evidence>
<sequence length="376" mass="40419">MKLAMSGALLKRLVERALKSVARRTTIPILKHIRIEVLPNGRVIVTGTDLDNWISIEAASDSAKVEQAGTTCIPGTLFGNVLKKLPDGEISIDASDGRQAVIKAGTAQFKIHILPAADFPEEKGLQSASVGFLIPADHLTQIEKLVSFAMSDEETRYYLNGVYLHLVDGDVVAVATNGHTLSRAVLKNADDADPLPAFRPPIIHRDTLKLFATIAEAAIGTDGVTVTVDEARICFEAGDLRVVSKLIDGEFPDYPRVIPANNQLICTIEREALVAAVERVRTISAERGRVIGLTLSDGELRLQVKASDGDGEDVVPCDWNGDEGFQIGANGKYLATILGTFTGDEITLAFGTPGDAMLITDAQDPSRIVILMPMRV</sequence>
<dbReference type="EC" id="2.7.7.7" evidence="1"/>